<dbReference type="Gene3D" id="1.10.357.10">
    <property type="entry name" value="Tetracycline Repressor, domain 2"/>
    <property type="match status" value="1"/>
</dbReference>
<evidence type="ECO:0000313" key="4">
    <source>
        <dbReference type="EMBL" id="MBT0769589.1"/>
    </source>
</evidence>
<dbReference type="SUPFAM" id="SSF46689">
    <property type="entry name" value="Homeodomain-like"/>
    <property type="match status" value="1"/>
</dbReference>
<keyword evidence="1 2" id="KW-0238">DNA-binding</keyword>
<feature type="DNA-binding region" description="H-T-H motif" evidence="2">
    <location>
        <begin position="26"/>
        <end position="45"/>
    </location>
</feature>
<dbReference type="InterPro" id="IPR009057">
    <property type="entry name" value="Homeodomain-like_sf"/>
</dbReference>
<sequence length="193" mass="21007">MPDSRKDQLLELTHDYVRQHGLADLSLRPLAAAVGSSPRVLLFLFGSKDGLVKALLERARDDELRLLRTLPEAGLIDTAHLLWGWLRDPGHRGSVTLWAEAYARSLVARDEVWAGFAERTVNDWLGFLAARQDDSERGTTRALAVRTAVLMALRGALLDLLATGDDERVTAALECTLHGLAGGASSPRGSMDA</sequence>
<proteinExistence type="predicted"/>
<feature type="domain" description="HTH tetR-type" evidence="3">
    <location>
        <begin position="3"/>
        <end position="63"/>
    </location>
</feature>
<comment type="caution">
    <text evidence="4">The sequence shown here is derived from an EMBL/GenBank/DDBJ whole genome shotgun (WGS) entry which is preliminary data.</text>
</comment>
<dbReference type="RefSeq" id="WP_214155889.1">
    <property type="nucleotide sequence ID" value="NZ_JAHBAY010000004.1"/>
</dbReference>
<dbReference type="Proteomes" id="UP001197247">
    <property type="component" value="Unassembled WGS sequence"/>
</dbReference>
<gene>
    <name evidence="4" type="ORF">KIH74_11695</name>
</gene>
<accession>A0ABS5TGT0</accession>
<evidence type="ECO:0000259" key="3">
    <source>
        <dbReference type="PROSITE" id="PS50977"/>
    </source>
</evidence>
<evidence type="ECO:0000313" key="5">
    <source>
        <dbReference type="Proteomes" id="UP001197247"/>
    </source>
</evidence>
<organism evidence="4 5">
    <name type="scientific">Kineosporia corallincola</name>
    <dbReference type="NCBI Taxonomy" id="2835133"/>
    <lineage>
        <taxon>Bacteria</taxon>
        <taxon>Bacillati</taxon>
        <taxon>Actinomycetota</taxon>
        <taxon>Actinomycetes</taxon>
        <taxon>Kineosporiales</taxon>
        <taxon>Kineosporiaceae</taxon>
        <taxon>Kineosporia</taxon>
    </lineage>
</organism>
<dbReference type="InterPro" id="IPR001647">
    <property type="entry name" value="HTH_TetR"/>
</dbReference>
<name>A0ABS5TGT0_9ACTN</name>
<dbReference type="PROSITE" id="PS50977">
    <property type="entry name" value="HTH_TETR_2"/>
    <property type="match status" value="1"/>
</dbReference>
<reference evidence="4 5" key="1">
    <citation type="submission" date="2021-05" db="EMBL/GenBank/DDBJ databases">
        <title>Kineosporia and Streptomyces sp. nov. two new marine actinobacteria isolated from Coral.</title>
        <authorList>
            <person name="Buangrab K."/>
            <person name="Sutthacheep M."/>
            <person name="Yeemin T."/>
            <person name="Harunari E."/>
            <person name="Igarashi Y."/>
            <person name="Kanchanasin P."/>
            <person name="Tanasupawat S."/>
            <person name="Phongsopitanun W."/>
        </authorList>
    </citation>
    <scope>NUCLEOTIDE SEQUENCE [LARGE SCALE GENOMIC DNA]</scope>
    <source>
        <strain evidence="4 5">J2-2</strain>
    </source>
</reference>
<dbReference type="EMBL" id="JAHBAY010000004">
    <property type="protein sequence ID" value="MBT0769589.1"/>
    <property type="molecule type" value="Genomic_DNA"/>
</dbReference>
<evidence type="ECO:0000256" key="2">
    <source>
        <dbReference type="PROSITE-ProRule" id="PRU00335"/>
    </source>
</evidence>
<protein>
    <submittedName>
        <fullName evidence="4">TetR/AcrR family transcriptional regulator</fullName>
    </submittedName>
</protein>
<evidence type="ECO:0000256" key="1">
    <source>
        <dbReference type="ARBA" id="ARBA00023125"/>
    </source>
</evidence>
<keyword evidence="5" id="KW-1185">Reference proteome</keyword>